<sequence length="504" mass="56202">MRDPAPWQKRYGRLLLLSILFGVVSQYLFIDKMPGISVVVTVAGFYGIYAYAIRGRLGGFDKWRGQSLASWALLPVIALLALTYVLYDNRLFAFLNLFALLLLVLGQTVIMTRTSTNPWYRWPFLQELVSQSVAKPLRYLNVPFRMIKELFPSGNGKHSERESNWGKIRQGLLGLLLALPILFVVVALLASADSIFQSWVSEVPQWLSGISIGDGIARIAAGSFIALYTFCYIWGLLFPLIKERADAALEYSASDADPVINLSMSPITAAVLLVSVNSVYVLFAAIQFSYLFGAADGMLPTGVAYAEYARRGFAELVLVALINIVLLLGGLRLIEAGGRAAELLRKLLLSMLVGCTLVMLVSAYSRLSLYEHAYGYTQSRLLVHGFMLYLAVLLLIALCRIWKERFSLAKATVCISVAAYLIMNYANIDARIALNNIQRFEETGVIDIPYLSRLSVDALPAIAELQSRHPELLTLQPVLKRMRTASSDEHTWASWNLSRWKAHR</sequence>
<feature type="transmembrane region" description="Helical" evidence="1">
    <location>
        <begin position="312"/>
        <end position="331"/>
    </location>
</feature>
<dbReference type="InterPro" id="IPR025291">
    <property type="entry name" value="DUF4153"/>
</dbReference>
<feature type="transmembrane region" description="Helical" evidence="1">
    <location>
        <begin position="216"/>
        <end position="241"/>
    </location>
</feature>
<name>A0ABY3SM60_9BACL</name>
<feature type="transmembrane region" description="Helical" evidence="1">
    <location>
        <begin position="36"/>
        <end position="53"/>
    </location>
</feature>
<organism evidence="2 3">
    <name type="scientific">Paenibacillus hexagrammi</name>
    <dbReference type="NCBI Taxonomy" id="2908839"/>
    <lineage>
        <taxon>Bacteria</taxon>
        <taxon>Bacillati</taxon>
        <taxon>Bacillota</taxon>
        <taxon>Bacilli</taxon>
        <taxon>Bacillales</taxon>
        <taxon>Paenibacillaceae</taxon>
        <taxon>Paenibacillus</taxon>
    </lineage>
</organism>
<keyword evidence="1" id="KW-0472">Membrane</keyword>
<keyword evidence="1" id="KW-1133">Transmembrane helix</keyword>
<feature type="transmembrane region" description="Helical" evidence="1">
    <location>
        <begin position="171"/>
        <end position="196"/>
    </location>
</feature>
<reference evidence="2 3" key="1">
    <citation type="journal article" date="2024" name="Int. J. Syst. Evol. Microbiol.">
        <title>Paenibacillus hexagrammi sp. nov., a novel bacterium isolated from the gut content of Hexagrammos agrammus.</title>
        <authorList>
            <person name="Jung H.K."/>
            <person name="Kim D.G."/>
            <person name="Zin H."/>
            <person name="Park J."/>
            <person name="Jung H."/>
            <person name="Kim Y.O."/>
            <person name="Kong H.J."/>
            <person name="Kim J.W."/>
            <person name="Kim Y.S."/>
        </authorList>
    </citation>
    <scope>NUCLEOTIDE SEQUENCE [LARGE SCALE GENOMIC DNA]</scope>
    <source>
        <strain evidence="2 3">YPD9-1</strain>
    </source>
</reference>
<evidence type="ECO:0000256" key="1">
    <source>
        <dbReference type="SAM" id="Phobius"/>
    </source>
</evidence>
<proteinExistence type="predicted"/>
<accession>A0ABY3SM60</accession>
<feature type="transmembrane region" description="Helical" evidence="1">
    <location>
        <begin position="381"/>
        <end position="401"/>
    </location>
</feature>
<evidence type="ECO:0000313" key="2">
    <source>
        <dbReference type="EMBL" id="UJF34047.1"/>
    </source>
</evidence>
<protein>
    <submittedName>
        <fullName evidence="2">DUF4173 domain-containing protein</fullName>
    </submittedName>
</protein>
<feature type="transmembrane region" description="Helical" evidence="1">
    <location>
        <begin position="65"/>
        <end position="87"/>
    </location>
</feature>
<feature type="transmembrane region" description="Helical" evidence="1">
    <location>
        <begin position="270"/>
        <end position="292"/>
    </location>
</feature>
<gene>
    <name evidence="2" type="ORF">L0M14_02055</name>
</gene>
<feature type="transmembrane region" description="Helical" evidence="1">
    <location>
        <begin position="93"/>
        <end position="112"/>
    </location>
</feature>
<dbReference type="EMBL" id="CP090978">
    <property type="protein sequence ID" value="UJF34047.1"/>
    <property type="molecule type" value="Genomic_DNA"/>
</dbReference>
<dbReference type="Pfam" id="PF13687">
    <property type="entry name" value="DUF4153"/>
    <property type="match status" value="1"/>
</dbReference>
<keyword evidence="1" id="KW-0812">Transmembrane</keyword>
<feature type="transmembrane region" description="Helical" evidence="1">
    <location>
        <begin position="343"/>
        <end position="361"/>
    </location>
</feature>
<keyword evidence="3" id="KW-1185">Reference proteome</keyword>
<feature type="transmembrane region" description="Helical" evidence="1">
    <location>
        <begin position="12"/>
        <end position="30"/>
    </location>
</feature>
<evidence type="ECO:0000313" key="3">
    <source>
        <dbReference type="Proteomes" id="UP001649230"/>
    </source>
</evidence>
<dbReference type="RefSeq" id="WP_235120438.1">
    <property type="nucleotide sequence ID" value="NZ_CP090978.1"/>
</dbReference>
<dbReference type="Proteomes" id="UP001649230">
    <property type="component" value="Chromosome"/>
</dbReference>